<evidence type="ECO:0008006" key="3">
    <source>
        <dbReference type="Google" id="ProtNLM"/>
    </source>
</evidence>
<name>A0ABT6X8F7_9BURK</name>
<dbReference type="Proteomes" id="UP001431902">
    <property type="component" value="Unassembled WGS sequence"/>
</dbReference>
<evidence type="ECO:0000313" key="2">
    <source>
        <dbReference type="Proteomes" id="UP001431902"/>
    </source>
</evidence>
<keyword evidence="2" id="KW-1185">Reference proteome</keyword>
<comment type="caution">
    <text evidence="1">The sequence shown here is derived from an EMBL/GenBank/DDBJ whole genome shotgun (WGS) entry which is preliminary data.</text>
</comment>
<dbReference type="RefSeq" id="WP_283224758.1">
    <property type="nucleotide sequence ID" value="NZ_JASGBH010000008.1"/>
</dbReference>
<gene>
    <name evidence="1" type="ORF">QLQ16_11070</name>
</gene>
<organism evidence="1 2">
    <name type="scientific">Limnohabitans lacus</name>
    <dbReference type="NCBI Taxonomy" id="3045173"/>
    <lineage>
        <taxon>Bacteria</taxon>
        <taxon>Pseudomonadati</taxon>
        <taxon>Pseudomonadota</taxon>
        <taxon>Betaproteobacteria</taxon>
        <taxon>Burkholderiales</taxon>
        <taxon>Comamonadaceae</taxon>
        <taxon>Limnohabitans</taxon>
    </lineage>
</organism>
<dbReference type="EMBL" id="JASGBH010000008">
    <property type="protein sequence ID" value="MDI9234375.1"/>
    <property type="molecule type" value="Genomic_DNA"/>
</dbReference>
<accession>A0ABT6X8F7</accession>
<reference evidence="1" key="1">
    <citation type="submission" date="2023-05" db="EMBL/GenBank/DDBJ databases">
        <title>Limnohabitans sp. strain HM2-2 Genome sequencing and assembly.</title>
        <authorList>
            <person name="Jung Y."/>
        </authorList>
    </citation>
    <scope>NUCLEOTIDE SEQUENCE</scope>
    <source>
        <strain evidence="1">HM2-2</strain>
    </source>
</reference>
<dbReference type="InterPro" id="IPR023353">
    <property type="entry name" value="LemA-like_dom_sf"/>
</dbReference>
<evidence type="ECO:0000313" key="1">
    <source>
        <dbReference type="EMBL" id="MDI9234375.1"/>
    </source>
</evidence>
<sequence length="180" mass="20113">MVALIFGLLVALVLFWVVGAHNRLVRLRSEVIRQWSSVDAVWLRLLVRLQGGIAARQSLATEEDLPSLQGLQTVCDDLLDALTQVRLQPLEGETQKLVVQQHQLLVAEVRRVLLIVSEAVKPDLDIALSRMRQTLPAAVIPYHVAVAAYNEALEMRPAAWLARRLKFKPALRMDLSVASN</sequence>
<dbReference type="Gene3D" id="1.20.1440.20">
    <property type="entry name" value="LemA-like domain"/>
    <property type="match status" value="1"/>
</dbReference>
<proteinExistence type="predicted"/>
<protein>
    <recommendedName>
        <fullName evidence="3">LemA family protein</fullName>
    </recommendedName>
</protein>